<evidence type="ECO:0000256" key="6">
    <source>
        <dbReference type="ARBA" id="ARBA00022960"/>
    </source>
</evidence>
<feature type="binding site" evidence="12">
    <location>
        <position position="327"/>
    </location>
    <ligand>
        <name>UDP-N-acetyl-alpha-D-glucosamine</name>
        <dbReference type="ChEBI" id="CHEBI:57705"/>
    </ligand>
</feature>
<dbReference type="PANTHER" id="PTHR43783:SF1">
    <property type="entry name" value="UDP-N-ACETYLGLUCOSAMINE 1-CARBOXYVINYLTRANSFERASE"/>
    <property type="match status" value="1"/>
</dbReference>
<dbReference type="Proteomes" id="UP000220611">
    <property type="component" value="Unassembled WGS sequence"/>
</dbReference>
<keyword evidence="7 12" id="KW-0573">Peptidoglycan synthesis</keyword>
<comment type="catalytic activity">
    <reaction evidence="11 12">
        <text>phosphoenolpyruvate + UDP-N-acetyl-alpha-D-glucosamine = UDP-N-acetyl-3-O-(1-carboxyvinyl)-alpha-D-glucosamine + phosphate</text>
        <dbReference type="Rhea" id="RHEA:18681"/>
        <dbReference type="ChEBI" id="CHEBI:43474"/>
        <dbReference type="ChEBI" id="CHEBI:57705"/>
        <dbReference type="ChEBI" id="CHEBI:58702"/>
        <dbReference type="ChEBI" id="CHEBI:68483"/>
        <dbReference type="EC" id="2.5.1.7"/>
    </reaction>
</comment>
<sequence>MHQVFPFRIVWQYQKRKGCIAVSKLMIEGSHCLEGELTVHGAKNSALPVLSATLLCDGESHIHNCPRLSDVDASVEILRYLGCRVVREGDTVSVNTDTLCRCDIPDQLMREMRSSIVFLGAVASRMGKAKLSFPGGCELGPRPIDLHLKALRQMGMVINEFHGYLDCSVPARLKGTSIALSFPSVGATENIILAAALAEGTTVVNNAAREPEICDLCGFLNACGARIFGAGEGRIVIEGVEKLTGTEHHVIPDRIAATTFMTAAAVTGGDLLLRRVVPDHLSQVIPMFQEAGCRLRWDDANLRIQAPQRLRAVKSVRTMPYPGFPTDAQAPMMAMTTVSDGISIFVENIFESRYKHVGELCRLGANIKVEGRVAIVEGVPRLFGASVEAPDLRGGAALIVAGLAADGLTEVSGLRHVDRGYEAIEKSLNQIGAKVSRI</sequence>
<dbReference type="EC" id="2.5.1.7" evidence="12"/>
<dbReference type="InterPro" id="IPR013792">
    <property type="entry name" value="RNA3'P_cycl/enolpyr_Trfase_a/b"/>
</dbReference>
<dbReference type="NCBIfam" id="NF006873">
    <property type="entry name" value="PRK09369.1"/>
    <property type="match status" value="1"/>
</dbReference>
<keyword evidence="5 12" id="KW-0808">Transferase</keyword>
<dbReference type="GO" id="GO:0019277">
    <property type="term" value="P:UDP-N-acetylgalactosamine biosynthetic process"/>
    <property type="evidence" value="ECO:0007669"/>
    <property type="project" value="InterPro"/>
</dbReference>
<comment type="similarity">
    <text evidence="10 12">Belongs to the EPSP synthase family. MurA subfamily.</text>
</comment>
<dbReference type="GO" id="GO:0005737">
    <property type="term" value="C:cytoplasm"/>
    <property type="evidence" value="ECO:0007669"/>
    <property type="project" value="UniProtKB-SubCell"/>
</dbReference>
<keyword evidence="17" id="KW-1185">Reference proteome</keyword>
<evidence type="ECO:0000259" key="13">
    <source>
        <dbReference type="Pfam" id="PF00275"/>
    </source>
</evidence>
<keyword evidence="9 12" id="KW-0961">Cell wall biogenesis/degradation</keyword>
<keyword evidence="6 12" id="KW-0133">Cell shape</keyword>
<dbReference type="GO" id="GO:0051301">
    <property type="term" value="P:cell division"/>
    <property type="evidence" value="ECO:0007669"/>
    <property type="project" value="UniProtKB-KW"/>
</dbReference>
<protein>
    <recommendedName>
        <fullName evidence="12">UDP-N-acetylglucosamine 1-carboxyvinyltransferase</fullName>
        <ecNumber evidence="12">2.5.1.7</ecNumber>
    </recommendedName>
    <alternativeName>
        <fullName evidence="12">Enoylpyruvate transferase</fullName>
    </alternativeName>
    <alternativeName>
        <fullName evidence="12">UDP-N-acetylglucosamine enolpyruvyl transferase</fullName>
        <shortName evidence="12">EPT</shortName>
    </alternativeName>
</protein>
<dbReference type="InterPro" id="IPR036968">
    <property type="entry name" value="Enolpyruvate_Tfrase_sf"/>
</dbReference>
<evidence type="ECO:0000256" key="4">
    <source>
        <dbReference type="ARBA" id="ARBA00022618"/>
    </source>
</evidence>
<dbReference type="GO" id="GO:0008360">
    <property type="term" value="P:regulation of cell shape"/>
    <property type="evidence" value="ECO:0007669"/>
    <property type="project" value="UniProtKB-KW"/>
</dbReference>
<evidence type="ECO:0000256" key="8">
    <source>
        <dbReference type="ARBA" id="ARBA00023306"/>
    </source>
</evidence>
<dbReference type="InterPro" id="IPR050068">
    <property type="entry name" value="MurA_subfamily"/>
</dbReference>
<gene>
    <name evidence="12 14" type="primary">murA</name>
    <name evidence="15" type="ORF">CH238_07375</name>
    <name evidence="14" type="ORF">CLOLEP_02201</name>
</gene>
<dbReference type="CDD" id="cd01555">
    <property type="entry name" value="UdpNAET"/>
    <property type="match status" value="1"/>
</dbReference>
<dbReference type="Pfam" id="PF00275">
    <property type="entry name" value="EPSP_synthase"/>
    <property type="match status" value="1"/>
</dbReference>
<feature type="binding site" evidence="12">
    <location>
        <position position="349"/>
    </location>
    <ligand>
        <name>UDP-N-acetyl-alpha-D-glucosamine</name>
        <dbReference type="ChEBI" id="CHEBI:57705"/>
    </ligand>
</feature>
<comment type="pathway">
    <text evidence="2 12">Cell wall biogenesis; peptidoglycan biosynthesis.</text>
</comment>
<dbReference type="eggNOG" id="COG0766">
    <property type="taxonomic scope" value="Bacteria"/>
</dbReference>
<evidence type="ECO:0000256" key="5">
    <source>
        <dbReference type="ARBA" id="ARBA00022679"/>
    </source>
</evidence>
<feature type="binding site" evidence="12">
    <location>
        <position position="113"/>
    </location>
    <ligand>
        <name>UDP-N-acetyl-alpha-D-glucosamine</name>
        <dbReference type="ChEBI" id="CHEBI:57705"/>
    </ligand>
</feature>
<evidence type="ECO:0000256" key="2">
    <source>
        <dbReference type="ARBA" id="ARBA00004752"/>
    </source>
</evidence>
<reference evidence="14 16" key="2">
    <citation type="submission" date="2007-08" db="EMBL/GenBank/DDBJ databases">
        <authorList>
            <person name="Fulton L."/>
            <person name="Clifton S."/>
            <person name="Fulton B."/>
            <person name="Xu J."/>
            <person name="Minx P."/>
            <person name="Pepin K.H."/>
            <person name="Johnson M."/>
            <person name="Thiruvilangam P."/>
            <person name="Bhonagiri V."/>
            <person name="Nash W.E."/>
            <person name="Wang C."/>
            <person name="Mardis E.R."/>
            <person name="Wilson R.K."/>
        </authorList>
    </citation>
    <scope>NUCLEOTIDE SEQUENCE [LARGE SCALE GENOMIC DNA]</scope>
    <source>
        <strain evidence="14 16">DSM 753</strain>
    </source>
</reference>
<dbReference type="HOGENOM" id="CLU_027387_0_0_9"/>
<evidence type="ECO:0000256" key="7">
    <source>
        <dbReference type="ARBA" id="ARBA00022984"/>
    </source>
</evidence>
<evidence type="ECO:0000256" key="3">
    <source>
        <dbReference type="ARBA" id="ARBA00022490"/>
    </source>
</evidence>
<dbReference type="Gene3D" id="3.65.10.10">
    <property type="entry name" value="Enolpyruvate transferase domain"/>
    <property type="match status" value="2"/>
</dbReference>
<feature type="binding site" evidence="12">
    <location>
        <begin position="142"/>
        <end position="146"/>
    </location>
    <ligand>
        <name>UDP-N-acetyl-alpha-D-glucosamine</name>
        <dbReference type="ChEBI" id="CHEBI:57705"/>
    </ligand>
</feature>
<dbReference type="UniPathway" id="UPA00219"/>
<dbReference type="GO" id="GO:0009252">
    <property type="term" value="P:peptidoglycan biosynthetic process"/>
    <property type="evidence" value="ECO:0007669"/>
    <property type="project" value="UniProtKB-UniRule"/>
</dbReference>
<dbReference type="GO" id="GO:0071555">
    <property type="term" value="P:cell wall organization"/>
    <property type="evidence" value="ECO:0007669"/>
    <property type="project" value="UniProtKB-KW"/>
</dbReference>
<comment type="subcellular location">
    <subcellularLocation>
        <location evidence="1 12">Cytoplasm</location>
    </subcellularLocation>
</comment>
<dbReference type="HAMAP" id="MF_00111">
    <property type="entry name" value="MurA"/>
    <property type="match status" value="1"/>
</dbReference>
<proteinExistence type="inferred from homology"/>
<evidence type="ECO:0000256" key="11">
    <source>
        <dbReference type="ARBA" id="ARBA00047527"/>
    </source>
</evidence>
<dbReference type="EMBL" id="NOXF01000004">
    <property type="protein sequence ID" value="PEQ24772.1"/>
    <property type="molecule type" value="Genomic_DNA"/>
</dbReference>
<evidence type="ECO:0000313" key="14">
    <source>
        <dbReference type="EMBL" id="EDO60605.1"/>
    </source>
</evidence>
<keyword evidence="8 12" id="KW-0131">Cell cycle</keyword>
<dbReference type="Proteomes" id="UP000003490">
    <property type="component" value="Unassembled WGS sequence"/>
</dbReference>
<evidence type="ECO:0000313" key="17">
    <source>
        <dbReference type="Proteomes" id="UP000220611"/>
    </source>
</evidence>
<evidence type="ECO:0000256" key="10">
    <source>
        <dbReference type="ARBA" id="ARBA00038367"/>
    </source>
</evidence>
<evidence type="ECO:0000256" key="9">
    <source>
        <dbReference type="ARBA" id="ARBA00023316"/>
    </source>
</evidence>
<evidence type="ECO:0000256" key="1">
    <source>
        <dbReference type="ARBA" id="ARBA00004496"/>
    </source>
</evidence>
<evidence type="ECO:0000256" key="12">
    <source>
        <dbReference type="HAMAP-Rule" id="MF_00111"/>
    </source>
</evidence>
<evidence type="ECO:0000313" key="15">
    <source>
        <dbReference type="EMBL" id="PEQ24772.1"/>
    </source>
</evidence>
<dbReference type="PANTHER" id="PTHR43783">
    <property type="entry name" value="UDP-N-ACETYLGLUCOSAMINE 1-CARBOXYVINYLTRANSFERASE"/>
    <property type="match status" value="1"/>
</dbReference>
<keyword evidence="12" id="KW-0670">Pyruvate</keyword>
<accession>A7VUF6</accession>
<reference evidence="14 16" key="1">
    <citation type="submission" date="2007-08" db="EMBL/GenBank/DDBJ databases">
        <title>Draft genome sequence of Clostridium leptum (DSM 753).</title>
        <authorList>
            <person name="Sudarsanam P."/>
            <person name="Ley R."/>
            <person name="Guruge J."/>
            <person name="Turnbaugh P.J."/>
            <person name="Mahowald M."/>
            <person name="Liep D."/>
            <person name="Gordon J."/>
        </authorList>
    </citation>
    <scope>NUCLEOTIDE SEQUENCE [LARGE SCALE GENOMIC DNA]</scope>
    <source>
        <strain evidence="14 16">DSM 753</strain>
    </source>
</reference>
<feature type="binding site" evidence="12">
    <location>
        <begin position="43"/>
        <end position="44"/>
    </location>
    <ligand>
        <name>phosphoenolpyruvate</name>
        <dbReference type="ChEBI" id="CHEBI:58702"/>
    </ligand>
</feature>
<dbReference type="SUPFAM" id="SSF55205">
    <property type="entry name" value="EPT/RTPC-like"/>
    <property type="match status" value="1"/>
</dbReference>
<comment type="function">
    <text evidence="12">Cell wall formation. Adds enolpyruvyl to UDP-N-acetylglucosamine.</text>
</comment>
<comment type="caution">
    <text evidence="14">The sequence shown here is derived from an EMBL/GenBank/DDBJ whole genome shotgun (WGS) entry which is preliminary data.</text>
</comment>
<feature type="modified residue" description="2-(S-cysteinyl)pyruvic acid O-phosphothioketal" evidence="12">
    <location>
        <position position="137"/>
    </location>
</feature>
<comment type="caution">
    <text evidence="12">Lacks conserved residue(s) required for the propagation of feature annotation.</text>
</comment>
<reference evidence="15 17" key="3">
    <citation type="submission" date="2017-07" db="EMBL/GenBank/DDBJ databases">
        <title>Prevalence of linear plasmids in Cutibacterium (Propionibacterium) acnes isolates obtained from prostatic tissue.</title>
        <authorList>
            <person name="Davidsson S."/>
            <person name="Carlsson J."/>
            <person name="Molling P."/>
            <person name="Andren O."/>
            <person name="Andersson S.-O."/>
            <person name="Brzuszkiewicz E."/>
            <person name="Poehlein A."/>
            <person name="Al-Zeer M."/>
            <person name="Brinkmann V."/>
            <person name="Scavenius C."/>
            <person name="Nazipi S."/>
            <person name="Soderquist B."/>
            <person name="Bruggemann H."/>
        </authorList>
    </citation>
    <scope>NUCLEOTIDE SEQUENCE [LARGE SCALE GENOMIC DNA]</scope>
    <source>
        <strain evidence="15 17">DSM 753</strain>
    </source>
</reference>
<dbReference type="GO" id="GO:0008760">
    <property type="term" value="F:UDP-N-acetylglucosamine 1-carboxyvinyltransferase activity"/>
    <property type="evidence" value="ECO:0007669"/>
    <property type="project" value="UniProtKB-UniRule"/>
</dbReference>
<organism evidence="14 16">
    <name type="scientific">[Clostridium] leptum DSM 753</name>
    <dbReference type="NCBI Taxonomy" id="428125"/>
    <lineage>
        <taxon>Bacteria</taxon>
        <taxon>Bacillati</taxon>
        <taxon>Bacillota</taxon>
        <taxon>Clostridia</taxon>
        <taxon>Eubacteriales</taxon>
        <taxon>Oscillospiraceae</taxon>
        <taxon>Oscillospiraceae incertae sedis</taxon>
    </lineage>
</organism>
<keyword evidence="3 12" id="KW-0963">Cytoplasm</keyword>
<dbReference type="AlphaFoldDB" id="A7VUF6"/>
<dbReference type="InterPro" id="IPR005750">
    <property type="entry name" value="UDP_GlcNAc_COvinyl_MurA"/>
</dbReference>
<feature type="active site" description="Proton donor" evidence="12">
    <location>
        <position position="137"/>
    </location>
</feature>
<keyword evidence="4 12" id="KW-0132">Cell division</keyword>
<feature type="domain" description="Enolpyruvate transferase" evidence="13">
    <location>
        <begin position="28"/>
        <end position="427"/>
    </location>
</feature>
<dbReference type="InterPro" id="IPR001986">
    <property type="entry name" value="Enolpyruvate_Tfrase_dom"/>
</dbReference>
<dbReference type="EMBL" id="ABCB02000019">
    <property type="protein sequence ID" value="EDO60605.1"/>
    <property type="molecule type" value="Genomic_DNA"/>
</dbReference>
<evidence type="ECO:0000313" key="16">
    <source>
        <dbReference type="Proteomes" id="UP000003490"/>
    </source>
</evidence>
<dbReference type="NCBIfam" id="TIGR01072">
    <property type="entry name" value="murA"/>
    <property type="match status" value="1"/>
</dbReference>
<name>A7VUF6_9FIRM</name>